<comment type="caution">
    <text evidence="1">The sequence shown here is derived from an EMBL/GenBank/DDBJ whole genome shotgun (WGS) entry which is preliminary data.</text>
</comment>
<dbReference type="EMBL" id="CM023481">
    <property type="protein sequence ID" value="KAH6948960.1"/>
    <property type="molecule type" value="Genomic_DNA"/>
</dbReference>
<gene>
    <name evidence="1" type="ORF">HPB50_027226</name>
</gene>
<proteinExistence type="predicted"/>
<name>A0ACB7TQ73_HYAAI</name>
<evidence type="ECO:0000313" key="1">
    <source>
        <dbReference type="EMBL" id="KAH6948960.1"/>
    </source>
</evidence>
<reference evidence="1" key="1">
    <citation type="submission" date="2020-05" db="EMBL/GenBank/DDBJ databases">
        <title>Large-scale comparative analyses of tick genomes elucidate their genetic diversity and vector capacities.</title>
        <authorList>
            <person name="Jia N."/>
            <person name="Wang J."/>
            <person name="Shi W."/>
            <person name="Du L."/>
            <person name="Sun Y."/>
            <person name="Zhan W."/>
            <person name="Jiang J."/>
            <person name="Wang Q."/>
            <person name="Zhang B."/>
            <person name="Ji P."/>
            <person name="Sakyi L.B."/>
            <person name="Cui X."/>
            <person name="Yuan T."/>
            <person name="Jiang B."/>
            <person name="Yang W."/>
            <person name="Lam T.T.-Y."/>
            <person name="Chang Q."/>
            <person name="Ding S."/>
            <person name="Wang X."/>
            <person name="Zhu J."/>
            <person name="Ruan X."/>
            <person name="Zhao L."/>
            <person name="Wei J."/>
            <person name="Que T."/>
            <person name="Du C."/>
            <person name="Cheng J."/>
            <person name="Dai P."/>
            <person name="Han X."/>
            <person name="Huang E."/>
            <person name="Gao Y."/>
            <person name="Liu J."/>
            <person name="Shao H."/>
            <person name="Ye R."/>
            <person name="Li L."/>
            <person name="Wei W."/>
            <person name="Wang X."/>
            <person name="Wang C."/>
            <person name="Yang T."/>
            <person name="Huo Q."/>
            <person name="Li W."/>
            <person name="Guo W."/>
            <person name="Chen H."/>
            <person name="Zhou L."/>
            <person name="Ni X."/>
            <person name="Tian J."/>
            <person name="Zhou Y."/>
            <person name="Sheng Y."/>
            <person name="Liu T."/>
            <person name="Pan Y."/>
            <person name="Xia L."/>
            <person name="Li J."/>
            <person name="Zhao F."/>
            <person name="Cao W."/>
        </authorList>
    </citation>
    <scope>NUCLEOTIDE SEQUENCE</scope>
    <source>
        <strain evidence="1">Hyas-2018</strain>
    </source>
</reference>
<dbReference type="Proteomes" id="UP000821845">
    <property type="component" value="Chromosome 1"/>
</dbReference>
<accession>A0ACB7TQ73</accession>
<keyword evidence="2" id="KW-1185">Reference proteome</keyword>
<organism evidence="1 2">
    <name type="scientific">Hyalomma asiaticum</name>
    <name type="common">Tick</name>
    <dbReference type="NCBI Taxonomy" id="266040"/>
    <lineage>
        <taxon>Eukaryota</taxon>
        <taxon>Metazoa</taxon>
        <taxon>Ecdysozoa</taxon>
        <taxon>Arthropoda</taxon>
        <taxon>Chelicerata</taxon>
        <taxon>Arachnida</taxon>
        <taxon>Acari</taxon>
        <taxon>Parasitiformes</taxon>
        <taxon>Ixodida</taxon>
        <taxon>Ixodoidea</taxon>
        <taxon>Ixodidae</taxon>
        <taxon>Hyalomminae</taxon>
        <taxon>Hyalomma</taxon>
    </lineage>
</organism>
<sequence length="99" mass="10323">MAARPACSDRREIGPIRSGGSRHSGVIRLTRSVSMAAALALPLCPKVHAARAIKPARTVLYGCRHAFGGPRSVPSLPIGLAVGENRRGVSPVAFCPALE</sequence>
<protein>
    <submittedName>
        <fullName evidence="1">Uncharacterized protein</fullName>
    </submittedName>
</protein>
<evidence type="ECO:0000313" key="2">
    <source>
        <dbReference type="Proteomes" id="UP000821845"/>
    </source>
</evidence>